<sequence length="54" mass="6264">MLSEIKEAGPGFEYFLKTFCKDWNAVQYHKAWKDGNLATHRTTSSHGYGLRLRC</sequence>
<name>A0A9W4SSF0_9GLOM</name>
<comment type="caution">
    <text evidence="1">The sequence shown here is derived from an EMBL/GenBank/DDBJ whole genome shotgun (WGS) entry which is preliminary data.</text>
</comment>
<keyword evidence="2" id="KW-1185">Reference proteome</keyword>
<dbReference type="EMBL" id="CAMKVN010001944">
    <property type="protein sequence ID" value="CAI2178895.1"/>
    <property type="molecule type" value="Genomic_DNA"/>
</dbReference>
<accession>A0A9W4SSF0</accession>
<gene>
    <name evidence="1" type="ORF">FWILDA_LOCUS8816</name>
</gene>
<dbReference type="Proteomes" id="UP001153678">
    <property type="component" value="Unassembled WGS sequence"/>
</dbReference>
<evidence type="ECO:0000313" key="1">
    <source>
        <dbReference type="EMBL" id="CAI2178895.1"/>
    </source>
</evidence>
<dbReference type="OrthoDB" id="2448101at2759"/>
<reference evidence="1" key="1">
    <citation type="submission" date="2022-08" db="EMBL/GenBank/DDBJ databases">
        <authorList>
            <person name="Kallberg Y."/>
            <person name="Tangrot J."/>
            <person name="Rosling A."/>
        </authorList>
    </citation>
    <scope>NUCLEOTIDE SEQUENCE</scope>
    <source>
        <strain evidence="1">Wild A</strain>
    </source>
</reference>
<protein>
    <submittedName>
        <fullName evidence="1">17791_t:CDS:1</fullName>
    </submittedName>
</protein>
<proteinExistence type="predicted"/>
<evidence type="ECO:0000313" key="2">
    <source>
        <dbReference type="Proteomes" id="UP001153678"/>
    </source>
</evidence>
<organism evidence="1 2">
    <name type="scientific">Funneliformis geosporum</name>
    <dbReference type="NCBI Taxonomy" id="1117311"/>
    <lineage>
        <taxon>Eukaryota</taxon>
        <taxon>Fungi</taxon>
        <taxon>Fungi incertae sedis</taxon>
        <taxon>Mucoromycota</taxon>
        <taxon>Glomeromycotina</taxon>
        <taxon>Glomeromycetes</taxon>
        <taxon>Glomerales</taxon>
        <taxon>Glomeraceae</taxon>
        <taxon>Funneliformis</taxon>
    </lineage>
</organism>
<dbReference type="AlphaFoldDB" id="A0A9W4SSF0"/>